<organism evidence="2 3">
    <name type="scientific">Corynebacterium epidermidicanis</name>
    <dbReference type="NCBI Taxonomy" id="1050174"/>
    <lineage>
        <taxon>Bacteria</taxon>
        <taxon>Bacillati</taxon>
        <taxon>Actinomycetota</taxon>
        <taxon>Actinomycetes</taxon>
        <taxon>Mycobacteriales</taxon>
        <taxon>Corynebacteriaceae</taxon>
        <taxon>Corynebacterium</taxon>
    </lineage>
</organism>
<protein>
    <recommendedName>
        <fullName evidence="4">Antimicrobial peptide, SdpC family</fullName>
    </recommendedName>
</protein>
<dbReference type="InterPro" id="IPR023888">
    <property type="entry name" value="SdpC-like"/>
</dbReference>
<dbReference type="KEGG" id="cei:CEPID_03005"/>
<gene>
    <name evidence="2" type="ORF">CEPID_03005</name>
</gene>
<proteinExistence type="predicted"/>
<dbReference type="PATRIC" id="fig|1050174.4.peg.611"/>
<keyword evidence="3" id="KW-1185">Reference proteome</keyword>
<accession>A0A0G3GMM5</accession>
<feature type="chain" id="PRO_5002554209" description="Antimicrobial peptide, SdpC family" evidence="1">
    <location>
        <begin position="24"/>
        <end position="241"/>
    </location>
</feature>
<dbReference type="STRING" id="1050174.CEPID_03005"/>
<dbReference type="RefSeq" id="WP_047239681.1">
    <property type="nucleotide sequence ID" value="NZ_CP011541.1"/>
</dbReference>
<dbReference type="EMBL" id="CP011541">
    <property type="protein sequence ID" value="AKK02481.1"/>
    <property type="molecule type" value="Genomic_DNA"/>
</dbReference>
<evidence type="ECO:0008006" key="4">
    <source>
        <dbReference type="Google" id="ProtNLM"/>
    </source>
</evidence>
<evidence type="ECO:0000256" key="1">
    <source>
        <dbReference type="SAM" id="SignalP"/>
    </source>
</evidence>
<dbReference type="Proteomes" id="UP000035368">
    <property type="component" value="Chromosome"/>
</dbReference>
<feature type="signal peptide" evidence="1">
    <location>
        <begin position="1"/>
        <end position="23"/>
    </location>
</feature>
<evidence type="ECO:0000313" key="3">
    <source>
        <dbReference type="Proteomes" id="UP000035368"/>
    </source>
</evidence>
<dbReference type="Pfam" id="PF26137">
    <property type="entry name" value="Toxin_SdpC"/>
    <property type="match status" value="1"/>
</dbReference>
<sequence>MRLKALISVVTVLGISFSSLAVANSDEMQRQIADHPKGNQQTNIGATETGKQAFKAIYFGTGPEASKLQKNLNLNQYLSNSLRAKHTELSEDDQYRVQVDLVVDELSQKNPEFFTTFGEGIQSGDPKKVEQTVDSGFDYLDQQVEEQGTAPNIDGRANPTSLVALIAAAVWALVVWDAAVAVNYAVALNVEGHVNVHQKTNFSVSEWGQSNQKILNGEGGSIPKERAIAGVLKTFTNQKSA</sequence>
<evidence type="ECO:0000313" key="2">
    <source>
        <dbReference type="EMBL" id="AKK02481.1"/>
    </source>
</evidence>
<reference evidence="2 3" key="1">
    <citation type="submission" date="2015-05" db="EMBL/GenBank/DDBJ databases">
        <title>Complete genome sequence of Corynebacterium epidermidicanis DSM 45586, isolated from the skin of a dog suffering from pruritus.</title>
        <authorList>
            <person name="Ruckert C."/>
            <person name="Albersmeier A."/>
            <person name="Winkler A."/>
            <person name="Tauch A."/>
        </authorList>
    </citation>
    <scope>NUCLEOTIDE SEQUENCE [LARGE SCALE GENOMIC DNA]</scope>
    <source>
        <strain evidence="2 3">DSM 45586</strain>
    </source>
</reference>
<name>A0A0G3GMM5_9CORY</name>
<dbReference type="AlphaFoldDB" id="A0A0G3GMM5"/>
<keyword evidence="1" id="KW-0732">Signal</keyword>